<sequence length="99" mass="11200">MRWENWNLVLAPKEKGGIGIGSLASLNSALLQKWRWRFVNEPCSIWVQIISSLYGPDAVFSSTIKGNSVWQRMVKDFRKLHESGIVPFNSIHRQIGCGG</sequence>
<dbReference type="EMBL" id="CM042018">
    <property type="protein sequence ID" value="KAI3828806.1"/>
    <property type="molecule type" value="Genomic_DNA"/>
</dbReference>
<keyword evidence="2" id="KW-1185">Reference proteome</keyword>
<gene>
    <name evidence="1" type="ORF">L1987_02916</name>
</gene>
<proteinExistence type="predicted"/>
<comment type="caution">
    <text evidence="1">The sequence shown here is derived from an EMBL/GenBank/DDBJ whole genome shotgun (WGS) entry which is preliminary data.</text>
</comment>
<reference evidence="1 2" key="2">
    <citation type="journal article" date="2022" name="Mol. Ecol. Resour.">
        <title>The genomes of chicory, endive, great burdock and yacon provide insights into Asteraceae paleo-polyploidization history and plant inulin production.</title>
        <authorList>
            <person name="Fan W."/>
            <person name="Wang S."/>
            <person name="Wang H."/>
            <person name="Wang A."/>
            <person name="Jiang F."/>
            <person name="Liu H."/>
            <person name="Zhao H."/>
            <person name="Xu D."/>
            <person name="Zhang Y."/>
        </authorList>
    </citation>
    <scope>NUCLEOTIDE SEQUENCE [LARGE SCALE GENOMIC DNA]</scope>
    <source>
        <strain evidence="2">cv. Yunnan</strain>
        <tissue evidence="1">Leaves</tissue>
    </source>
</reference>
<protein>
    <submittedName>
        <fullName evidence="1">Uncharacterized protein</fullName>
    </submittedName>
</protein>
<organism evidence="1 2">
    <name type="scientific">Smallanthus sonchifolius</name>
    <dbReference type="NCBI Taxonomy" id="185202"/>
    <lineage>
        <taxon>Eukaryota</taxon>
        <taxon>Viridiplantae</taxon>
        <taxon>Streptophyta</taxon>
        <taxon>Embryophyta</taxon>
        <taxon>Tracheophyta</taxon>
        <taxon>Spermatophyta</taxon>
        <taxon>Magnoliopsida</taxon>
        <taxon>eudicotyledons</taxon>
        <taxon>Gunneridae</taxon>
        <taxon>Pentapetalae</taxon>
        <taxon>asterids</taxon>
        <taxon>campanulids</taxon>
        <taxon>Asterales</taxon>
        <taxon>Asteraceae</taxon>
        <taxon>Asteroideae</taxon>
        <taxon>Heliantheae alliance</taxon>
        <taxon>Millerieae</taxon>
        <taxon>Smallanthus</taxon>
    </lineage>
</organism>
<evidence type="ECO:0000313" key="1">
    <source>
        <dbReference type="EMBL" id="KAI3828806.1"/>
    </source>
</evidence>
<reference evidence="2" key="1">
    <citation type="journal article" date="2022" name="Mol. Ecol. Resour.">
        <title>The genomes of chicory, endive, great burdock and yacon provide insights into Asteraceae palaeo-polyploidization history and plant inulin production.</title>
        <authorList>
            <person name="Fan W."/>
            <person name="Wang S."/>
            <person name="Wang H."/>
            <person name="Wang A."/>
            <person name="Jiang F."/>
            <person name="Liu H."/>
            <person name="Zhao H."/>
            <person name="Xu D."/>
            <person name="Zhang Y."/>
        </authorList>
    </citation>
    <scope>NUCLEOTIDE SEQUENCE [LARGE SCALE GENOMIC DNA]</scope>
    <source>
        <strain evidence="2">cv. Yunnan</strain>
    </source>
</reference>
<evidence type="ECO:0000313" key="2">
    <source>
        <dbReference type="Proteomes" id="UP001056120"/>
    </source>
</evidence>
<name>A0ACB9K9A8_9ASTR</name>
<dbReference type="Proteomes" id="UP001056120">
    <property type="component" value="Linkage Group LG01"/>
</dbReference>
<accession>A0ACB9K9A8</accession>